<sequence length="860" mass="91567">MGAASAAAAAHTPRQTGVHGPRSTGETGATSTGRPGCMTGDGVKESSNVEVDTRKAWLRGTLPMSPCAAQRRPVLTCPRCTLHACTHLTCTHALLLLLPCCLSQSGPSQDPSLGCQSPALSVCVTSPRPLAPVAASALVSRRRPAPWGSGEEATDLPTYPEFAHKYPYMPLGLGVSVAQVLARAPRRTLDVTLAWFPDPDPASATQQDPSARFSDPVISHSLLPLQRDAPDVAAAAAAAAAVADSALISVALLPHVNGSVVVPAPSTCVSVQGQYEVQYDGIRGRNPARLHQDDGNSPHVHPTLHPSISRLLPAFSTKYERPLRPLRSYRSEGRRQLLHRAPSDDDDPTAAQLLGWIQVLHVLHRAFTHTHTHTRTRTPSCPTTLLASVNGWLASWLGERGSALQAPKQPRGAWLSPPPPAVCVLAPRGGLSLVCNSDGRPPPCPSCPAAGSFLDAIFNRRTGNQDIALTSIVDDARGSEAFLPWTTEQRPTLIQQDRRATRAAINAQALASAFARSILLCRLWGGTNAQYAPSQPHLDRASWRFWRSLLAWLVDLAHLRRPIAPARPGEVEAAGLPIRPFAPIASLHCAFQRVQPRVLVEVTGFPRCDAMRCDAMRCDAAAVGPTGTAVGAAALGRSVVELAFAAASMLVLGHAGVRRHGTAGRHAGDERLTAVPQHGMTASVARTVPTARVSASASVLASHRLAPAGCLCERVHLHRVATNKANGLSPDCVEAGRASTAAQFSADDQLLVNWLVLLGPGSTAHALDVGTLSGNMLGGEPHYISPTRLERELHCRPVWPRTTPQARRPISFAGNSGPLAGVGRRTLDLQMLERPLWQPPMRLHHDPARVIPSTTPFPCR</sequence>
<feature type="compositionally biased region" description="Low complexity" evidence="1">
    <location>
        <begin position="1"/>
        <end position="10"/>
    </location>
</feature>
<evidence type="ECO:0000313" key="2">
    <source>
        <dbReference type="EMBL" id="PWI69645.1"/>
    </source>
</evidence>
<gene>
    <name evidence="2" type="ORF">PCL_00557</name>
</gene>
<protein>
    <submittedName>
        <fullName evidence="2">Uncharacterized protein</fullName>
    </submittedName>
</protein>
<evidence type="ECO:0000313" key="3">
    <source>
        <dbReference type="Proteomes" id="UP000245956"/>
    </source>
</evidence>
<dbReference type="AlphaFoldDB" id="A0A2U3E545"/>
<feature type="region of interest" description="Disordered" evidence="1">
    <location>
        <begin position="1"/>
        <end position="48"/>
    </location>
</feature>
<feature type="compositionally biased region" description="Polar residues" evidence="1">
    <location>
        <begin position="24"/>
        <end position="33"/>
    </location>
</feature>
<accession>A0A2U3E545</accession>
<proteinExistence type="predicted"/>
<reference evidence="2 3" key="1">
    <citation type="journal article" date="2016" name="Front. Microbiol.">
        <title>Genome and transcriptome sequences reveal the specific parasitism of the nematophagous Purpureocillium lilacinum 36-1.</title>
        <authorList>
            <person name="Xie J."/>
            <person name="Li S."/>
            <person name="Mo C."/>
            <person name="Xiao X."/>
            <person name="Peng D."/>
            <person name="Wang G."/>
            <person name="Xiao Y."/>
        </authorList>
    </citation>
    <scope>NUCLEOTIDE SEQUENCE [LARGE SCALE GENOMIC DNA]</scope>
    <source>
        <strain evidence="2 3">36-1</strain>
    </source>
</reference>
<name>A0A2U3E545_PURLI</name>
<dbReference type="EMBL" id="LCWV01000011">
    <property type="protein sequence ID" value="PWI69645.1"/>
    <property type="molecule type" value="Genomic_DNA"/>
</dbReference>
<comment type="caution">
    <text evidence="2">The sequence shown here is derived from an EMBL/GenBank/DDBJ whole genome shotgun (WGS) entry which is preliminary data.</text>
</comment>
<organism evidence="2 3">
    <name type="scientific">Purpureocillium lilacinum</name>
    <name type="common">Paecilomyces lilacinus</name>
    <dbReference type="NCBI Taxonomy" id="33203"/>
    <lineage>
        <taxon>Eukaryota</taxon>
        <taxon>Fungi</taxon>
        <taxon>Dikarya</taxon>
        <taxon>Ascomycota</taxon>
        <taxon>Pezizomycotina</taxon>
        <taxon>Sordariomycetes</taxon>
        <taxon>Hypocreomycetidae</taxon>
        <taxon>Hypocreales</taxon>
        <taxon>Ophiocordycipitaceae</taxon>
        <taxon>Purpureocillium</taxon>
    </lineage>
</organism>
<evidence type="ECO:0000256" key="1">
    <source>
        <dbReference type="SAM" id="MobiDB-lite"/>
    </source>
</evidence>
<dbReference type="Proteomes" id="UP000245956">
    <property type="component" value="Unassembled WGS sequence"/>
</dbReference>